<evidence type="ECO:0000313" key="27">
    <source>
        <dbReference type="Proteomes" id="UP001652624"/>
    </source>
</evidence>
<dbReference type="InterPro" id="IPR000233">
    <property type="entry name" value="Cadherin_Y-type_LIR"/>
</dbReference>
<dbReference type="GO" id="GO:0005737">
    <property type="term" value="C:cytoplasm"/>
    <property type="evidence" value="ECO:0007669"/>
    <property type="project" value="UniProtKB-SubCell"/>
</dbReference>
<feature type="domain" description="Cadherin" evidence="26">
    <location>
        <begin position="476"/>
        <end position="584"/>
    </location>
</feature>
<dbReference type="InterPro" id="IPR039808">
    <property type="entry name" value="Cadherin"/>
</dbReference>
<evidence type="ECO:0000256" key="25">
    <source>
        <dbReference type="SAM" id="SignalP"/>
    </source>
</evidence>
<proteinExistence type="predicted"/>
<evidence type="ECO:0000256" key="14">
    <source>
        <dbReference type="ARBA" id="ARBA00022889"/>
    </source>
</evidence>
<comment type="subcellular location">
    <subcellularLocation>
        <location evidence="3">Cell junction</location>
        <location evidence="3">Adherens junction</location>
    </subcellularLocation>
    <subcellularLocation>
        <location evidence="1 23">Cell membrane</location>
        <topology evidence="1 23">Single-pass type I membrane protein</topology>
    </subcellularLocation>
    <subcellularLocation>
        <location evidence="2">Cytoplasm</location>
    </subcellularLocation>
</comment>
<gene>
    <name evidence="28" type="primary">CDH5</name>
</gene>
<dbReference type="GO" id="GO:0005509">
    <property type="term" value="F:calcium ion binding"/>
    <property type="evidence" value="ECO:0007669"/>
    <property type="project" value="UniProtKB-UniRule"/>
</dbReference>
<dbReference type="GO" id="GO:0034332">
    <property type="term" value="P:adherens junction organization"/>
    <property type="evidence" value="ECO:0007669"/>
    <property type="project" value="TreeGrafter"/>
</dbReference>
<dbReference type="InterPro" id="IPR015919">
    <property type="entry name" value="Cadherin-like_sf"/>
</dbReference>
<comment type="function">
    <text evidence="20">Cadherins are calcium-dependent cell adhesion proteins. They preferentially interact with themselves in a homophilic manner in connecting cells; cadherins may thus contribute to the sorting of heterogeneous cell types. This cadherin may play a important role in endothelial cell biology through control of the cohesion and organization of the intercellular junctions. It associates with alpha-catenin forming a link to the cytoskeleton. Plays a role in coupling actin fibers to cell junctions in endothelial cells, via acting as a cell junctional complex anchor for AMOTL2 and MAGI1. Acts in concert with KRIT1 and PALS1 to establish and maintain correct endothelial cell polarity and vascular lumen. These effects are mediated by recruitment and activation of the Par polarity complex and RAP1B. Required for activation of PRKCZ and for localization of phosphorylated PRKCZ, PARD3, TIAM1 and RAP1B to the cell junction. Associates with CTNND1/p120-catenin to control CADH5 endocytosis.</text>
</comment>
<accession>A0A1S2ZDT6</accession>
<dbReference type="eggNOG" id="KOG3594">
    <property type="taxonomic scope" value="Eukaryota"/>
</dbReference>
<keyword evidence="10" id="KW-0479">Metal-binding</keyword>
<evidence type="ECO:0000313" key="28">
    <source>
        <dbReference type="RefSeq" id="XP_007517858.1"/>
    </source>
</evidence>
<dbReference type="GO" id="GO:0007043">
    <property type="term" value="P:cell-cell junction assembly"/>
    <property type="evidence" value="ECO:0007669"/>
    <property type="project" value="TreeGrafter"/>
</dbReference>
<evidence type="ECO:0000256" key="19">
    <source>
        <dbReference type="ARBA" id="ARBA00030559"/>
    </source>
</evidence>
<dbReference type="PANTHER" id="PTHR24027:SF89">
    <property type="entry name" value="CADHERIN-5"/>
    <property type="match status" value="1"/>
</dbReference>
<keyword evidence="6" id="KW-0963">Cytoplasm</keyword>
<keyword evidence="18" id="KW-0325">Glycoprotein</keyword>
<evidence type="ECO:0000256" key="5">
    <source>
        <dbReference type="ARBA" id="ARBA00022475"/>
    </source>
</evidence>
<dbReference type="Gene3D" id="4.10.900.10">
    <property type="entry name" value="TCF3-CBD (Catenin binding domain)"/>
    <property type="match status" value="1"/>
</dbReference>
<evidence type="ECO:0000256" key="6">
    <source>
        <dbReference type="ARBA" id="ARBA00022490"/>
    </source>
</evidence>
<dbReference type="SMART" id="SM00112">
    <property type="entry name" value="CA"/>
    <property type="match status" value="5"/>
</dbReference>
<dbReference type="FunFam" id="2.60.40.60:FF:000012">
    <property type="entry name" value="Cadherin 24"/>
    <property type="match status" value="1"/>
</dbReference>
<dbReference type="Gene3D" id="2.60.40.60">
    <property type="entry name" value="Cadherins"/>
    <property type="match status" value="5"/>
</dbReference>
<keyword evidence="13 22" id="KW-0106">Calcium</keyword>
<evidence type="ECO:0000256" key="12">
    <source>
        <dbReference type="ARBA" id="ARBA00022737"/>
    </source>
</evidence>
<dbReference type="GO" id="GO:0045296">
    <property type="term" value="F:cadherin binding"/>
    <property type="evidence" value="ECO:0007669"/>
    <property type="project" value="TreeGrafter"/>
</dbReference>
<dbReference type="FunFam" id="2.60.40.60:FF:000217">
    <property type="entry name" value="Cadherin 5"/>
    <property type="match status" value="1"/>
</dbReference>
<feature type="domain" description="Cadherin" evidence="26">
    <location>
        <begin position="255"/>
        <end position="369"/>
    </location>
</feature>
<dbReference type="GO" id="GO:0008013">
    <property type="term" value="F:beta-catenin binding"/>
    <property type="evidence" value="ECO:0007669"/>
    <property type="project" value="TreeGrafter"/>
</dbReference>
<keyword evidence="16 24" id="KW-1133">Transmembrane helix</keyword>
<evidence type="ECO:0000256" key="8">
    <source>
        <dbReference type="ARBA" id="ARBA00022685"/>
    </source>
</evidence>
<dbReference type="GO" id="GO:0016477">
    <property type="term" value="P:cell migration"/>
    <property type="evidence" value="ECO:0007669"/>
    <property type="project" value="TreeGrafter"/>
</dbReference>
<organism evidence="27 28">
    <name type="scientific">Erinaceus europaeus</name>
    <name type="common">Western European hedgehog</name>
    <dbReference type="NCBI Taxonomy" id="9365"/>
    <lineage>
        <taxon>Eukaryota</taxon>
        <taxon>Metazoa</taxon>
        <taxon>Chordata</taxon>
        <taxon>Craniata</taxon>
        <taxon>Vertebrata</taxon>
        <taxon>Euteleostomi</taxon>
        <taxon>Mammalia</taxon>
        <taxon>Eutheria</taxon>
        <taxon>Laurasiatheria</taxon>
        <taxon>Eulipotyphla</taxon>
        <taxon>Erinaceidae</taxon>
        <taxon>Erinaceinae</taxon>
        <taxon>Erinaceus</taxon>
    </lineage>
</organism>
<dbReference type="Proteomes" id="UP001652624">
    <property type="component" value="Chromosome 2"/>
</dbReference>
<dbReference type="Pfam" id="PF00028">
    <property type="entry name" value="Cadherin"/>
    <property type="match status" value="5"/>
</dbReference>
<comment type="subunit">
    <text evidence="21">Part of a complex composed of AMOTL2, MAGI1 and CDH5, within the complex AMOTL2 acts as a scaffold protein for the interaction of MAGI1 with CDH5. The complex is required for coupling actin fibers to cell junctions in endothelial cells. Within the complex AMOTL2 (via its N-terminus) interacts with CDH5. Interacts (via cadherin 5 domain) with PTPRB. Interacts with TRPC4. Interacts with KRIT1. Interacts with PARD3. Interacts with RTN4 (isoform B). Interacts with PALS1; the interaction promotes PALS1 localization to cell junctions and is required for CDH5-mediated vascular lumen formation and endothelial cell. Interacts with CTNND1/p120-catenin; the interaction controls CADH5 endocytosis.</text>
</comment>
<evidence type="ECO:0000256" key="16">
    <source>
        <dbReference type="ARBA" id="ARBA00022989"/>
    </source>
</evidence>
<reference evidence="28" key="2">
    <citation type="submission" date="2025-08" db="UniProtKB">
        <authorList>
            <consortium name="RefSeq"/>
        </authorList>
    </citation>
    <scope>IDENTIFICATION</scope>
</reference>
<evidence type="ECO:0000256" key="22">
    <source>
        <dbReference type="PROSITE-ProRule" id="PRU00043"/>
    </source>
</evidence>
<keyword evidence="12" id="KW-0677">Repeat</keyword>
<feature type="domain" description="Cadherin" evidence="26">
    <location>
        <begin position="370"/>
        <end position="476"/>
    </location>
</feature>
<evidence type="ECO:0000256" key="10">
    <source>
        <dbReference type="ARBA" id="ARBA00022723"/>
    </source>
</evidence>
<protein>
    <recommendedName>
        <fullName evidence="4">Cadherin-5</fullName>
    </recommendedName>
    <alternativeName>
        <fullName evidence="19">Vascular endothelial cadherin</fullName>
    </alternativeName>
</protein>
<dbReference type="GO" id="GO:0005912">
    <property type="term" value="C:adherens junction"/>
    <property type="evidence" value="ECO:0007669"/>
    <property type="project" value="UniProtKB-SubCell"/>
</dbReference>
<dbReference type="FunFam" id="2.60.40.60:FF:000219">
    <property type="entry name" value="Cadherin 5"/>
    <property type="match status" value="1"/>
</dbReference>
<dbReference type="STRING" id="9365.ENSEEUP00000001414"/>
<dbReference type="GO" id="GO:0019903">
    <property type="term" value="F:protein phosphatase binding"/>
    <property type="evidence" value="ECO:0007669"/>
    <property type="project" value="TreeGrafter"/>
</dbReference>
<evidence type="ECO:0000256" key="13">
    <source>
        <dbReference type="ARBA" id="ARBA00022837"/>
    </source>
</evidence>
<name>A0A1S2ZDT6_ERIEU</name>
<keyword evidence="14 23" id="KW-0130">Cell adhesion</keyword>
<dbReference type="PROSITE" id="PS00232">
    <property type="entry name" value="CADHERIN_1"/>
    <property type="match status" value="2"/>
</dbReference>
<feature type="domain" description="Cadherin" evidence="26">
    <location>
        <begin position="78"/>
        <end position="147"/>
    </location>
</feature>
<dbReference type="GO" id="GO:0044331">
    <property type="term" value="P:cell-cell adhesion mediated by cadherin"/>
    <property type="evidence" value="ECO:0007669"/>
    <property type="project" value="TreeGrafter"/>
</dbReference>
<dbReference type="InterPro" id="IPR002126">
    <property type="entry name" value="Cadherin-like_dom"/>
</dbReference>
<evidence type="ECO:0000256" key="24">
    <source>
        <dbReference type="SAM" id="Phobius"/>
    </source>
</evidence>
<dbReference type="FunFam" id="4.10.900.10:FF:000008">
    <property type="entry name" value="Cadherin 5"/>
    <property type="match status" value="1"/>
</dbReference>
<feature type="chain" id="PRO_5010373344" description="Cadherin-5" evidence="25">
    <location>
        <begin position="24"/>
        <end position="784"/>
    </location>
</feature>
<dbReference type="GO" id="GO:0016339">
    <property type="term" value="P:calcium-dependent cell-cell adhesion via plasma membrane cell adhesion molecules"/>
    <property type="evidence" value="ECO:0007669"/>
    <property type="project" value="TreeGrafter"/>
</dbReference>
<dbReference type="PRINTS" id="PR00205">
    <property type="entry name" value="CADHERIN"/>
</dbReference>
<evidence type="ECO:0000256" key="2">
    <source>
        <dbReference type="ARBA" id="ARBA00004496"/>
    </source>
</evidence>
<evidence type="ECO:0000259" key="26">
    <source>
        <dbReference type="PROSITE" id="PS50268"/>
    </source>
</evidence>
<evidence type="ECO:0000256" key="20">
    <source>
        <dbReference type="ARBA" id="ARBA00059558"/>
    </source>
</evidence>
<dbReference type="SUPFAM" id="SSF49313">
    <property type="entry name" value="Cadherin-like"/>
    <property type="match status" value="5"/>
</dbReference>
<dbReference type="PROSITE" id="PS50268">
    <property type="entry name" value="CADHERIN_2"/>
    <property type="match status" value="5"/>
</dbReference>
<keyword evidence="17 24" id="KW-0472">Membrane</keyword>
<dbReference type="GeneID" id="103108818"/>
<evidence type="ECO:0000256" key="9">
    <source>
        <dbReference type="ARBA" id="ARBA00022692"/>
    </source>
</evidence>
<dbReference type="GO" id="GO:0016342">
    <property type="term" value="C:catenin complex"/>
    <property type="evidence" value="ECO:0007669"/>
    <property type="project" value="TreeGrafter"/>
</dbReference>
<dbReference type="AlphaFoldDB" id="A0A1S2ZDT6"/>
<keyword evidence="7" id="KW-0597">Phosphoprotein</keyword>
<dbReference type="GO" id="GO:0005923">
    <property type="term" value="C:bicellular tight junction"/>
    <property type="evidence" value="ECO:0007669"/>
    <property type="project" value="TreeGrafter"/>
</dbReference>
<evidence type="ECO:0000256" key="7">
    <source>
        <dbReference type="ARBA" id="ARBA00022553"/>
    </source>
</evidence>
<evidence type="ECO:0000256" key="15">
    <source>
        <dbReference type="ARBA" id="ARBA00022949"/>
    </source>
</evidence>
<dbReference type="GO" id="GO:0007156">
    <property type="term" value="P:homophilic cell adhesion via plasma membrane adhesion molecules"/>
    <property type="evidence" value="ECO:0007669"/>
    <property type="project" value="InterPro"/>
</dbReference>
<dbReference type="InterPro" id="IPR020894">
    <property type="entry name" value="Cadherin_CS"/>
</dbReference>
<evidence type="ECO:0000256" key="23">
    <source>
        <dbReference type="RuleBase" id="RU003318"/>
    </source>
</evidence>
<dbReference type="OrthoDB" id="6252479at2759"/>
<dbReference type="FunCoup" id="A0A1S2ZDT6">
    <property type="interactions" value="494"/>
</dbReference>
<dbReference type="Pfam" id="PF01049">
    <property type="entry name" value="CADH_Y-type_LIR"/>
    <property type="match status" value="1"/>
</dbReference>
<evidence type="ECO:0000256" key="1">
    <source>
        <dbReference type="ARBA" id="ARBA00004251"/>
    </source>
</evidence>
<dbReference type="InParanoid" id="A0A1S2ZDT6"/>
<feature type="signal peptide" evidence="25">
    <location>
        <begin position="1"/>
        <end position="23"/>
    </location>
</feature>
<evidence type="ECO:0000256" key="18">
    <source>
        <dbReference type="ARBA" id="ARBA00023180"/>
    </source>
</evidence>
<dbReference type="GO" id="GO:0000902">
    <property type="term" value="P:cell morphogenesis"/>
    <property type="evidence" value="ECO:0007669"/>
    <property type="project" value="TreeGrafter"/>
</dbReference>
<evidence type="ECO:0000256" key="17">
    <source>
        <dbReference type="ARBA" id="ARBA00023136"/>
    </source>
</evidence>
<feature type="domain" description="Cadherin" evidence="26">
    <location>
        <begin position="148"/>
        <end position="254"/>
    </location>
</feature>
<evidence type="ECO:0000256" key="21">
    <source>
        <dbReference type="ARBA" id="ARBA00065900"/>
    </source>
</evidence>
<keyword evidence="15" id="KW-0965">Cell junction</keyword>
<sequence>MQMLVVLLITAGTCLDLWAEAAADTDYAQLDLPRLPTHRRQKRDWIWNQMHIDEEKNTSLPHYVGKIKSSVNRKNAQYVLKGEAADKVFKVNADTGDVYAFERLDREKISEYHLTALVVDKDTKKNLESPSSFTIKVHDINDNWPVFTHRLFNASVPEMSNVGTSVIRVTAVDADDPTVADHASVMYQILRGDKSFAIDNSGLIFTTTNNLDREMQAKYEVVVEARDAQGLRGESSTTTVVISLQDVNDNFPIFTQTMYTFTVPEDIHVGSSVGSLFVKDPDEPQNRMTRYSIVYGEYKDIFTIETDATHNEGIIKLRKPLDYERIQQYRFTAEATDPTINLRLLGFIPNKNSASIIINVTDVDEPPIFEKSAYYFKLRENQKKPLVGSVKAIDPDAAQRSIGYSIRRTSDKGNFFQITKKGDIYNDKELDREVYPWYNLTIEAKELNLQGFSTGKESIVQVYIEIEDENDNAPIFAQPYEPKVCENAAQGKLVVQISAIDKDITPQDVKFKFSLSTENNNFTLTDNNDNTANITVKHGQFDREQAKVHFLPVLISDNGRPSLTSTSTLAVTVCKCDERGHFTFCEEAAGLAGVSVQALVAIFLCILTIAVITLLIFLRRRLRRQAQANSKSVPEIHEQLVTYDEEGGGEMDTTSYDVSVLNSVRCGGSVTKPPRAPREELPPLYRQVQKPQLRPTGQQGSLGDMAAMIEMKKDEADQDDGSPPYDTLHVYGYEGSESIAESLSSLGTNSSGSDINYDFLNDWGPRFKMLAELYGSDPQEEMFY</sequence>
<dbReference type="CTD" id="1003"/>
<keyword evidence="11 25" id="KW-0732">Signal</keyword>
<dbReference type="PANTHER" id="PTHR24027">
    <property type="entry name" value="CADHERIN-23"/>
    <property type="match status" value="1"/>
</dbReference>
<reference evidence="27" key="1">
    <citation type="submission" date="2025-05" db="UniProtKB">
        <authorList>
            <consortium name="RefSeq"/>
        </authorList>
    </citation>
    <scope>NUCLEOTIDE SEQUENCE [LARGE SCALE GENOMIC DNA]</scope>
</reference>
<keyword evidence="9 23" id="KW-0812">Transmembrane</keyword>
<dbReference type="FunFam" id="2.60.40.60:FF:000014">
    <property type="entry name" value="Cadherin 8"/>
    <property type="match status" value="1"/>
</dbReference>
<keyword evidence="8" id="KW-0165">Cleavage on pair of basic residues</keyword>
<dbReference type="InterPro" id="IPR027397">
    <property type="entry name" value="Catenin-bd_sf"/>
</dbReference>
<dbReference type="RefSeq" id="XP_007517858.1">
    <property type="nucleotide sequence ID" value="XM_007517796.3"/>
</dbReference>
<evidence type="ECO:0000256" key="3">
    <source>
        <dbReference type="ARBA" id="ARBA00004536"/>
    </source>
</evidence>
<keyword evidence="5" id="KW-1003">Cell membrane</keyword>
<keyword evidence="27" id="KW-1185">Reference proteome</keyword>
<evidence type="ECO:0000256" key="4">
    <source>
        <dbReference type="ARBA" id="ARBA00021701"/>
    </source>
</evidence>
<dbReference type="CDD" id="cd11304">
    <property type="entry name" value="Cadherin_repeat"/>
    <property type="match status" value="5"/>
</dbReference>
<evidence type="ECO:0000256" key="11">
    <source>
        <dbReference type="ARBA" id="ARBA00022729"/>
    </source>
</evidence>
<feature type="transmembrane region" description="Helical" evidence="24">
    <location>
        <begin position="598"/>
        <end position="618"/>
    </location>
</feature>